<dbReference type="InterPro" id="IPR004776">
    <property type="entry name" value="Mem_transp_PIN-like"/>
</dbReference>
<comment type="similarity">
    <text evidence="2">Belongs to the auxin efflux carrier (TC 2.A.69) family.</text>
</comment>
<feature type="transmembrane region" description="Helical" evidence="8">
    <location>
        <begin position="279"/>
        <end position="300"/>
    </location>
</feature>
<evidence type="ECO:0000256" key="5">
    <source>
        <dbReference type="ARBA" id="ARBA00022692"/>
    </source>
</evidence>
<feature type="transmembrane region" description="Helical" evidence="8">
    <location>
        <begin position="70"/>
        <end position="89"/>
    </location>
</feature>
<feature type="transmembrane region" description="Helical" evidence="8">
    <location>
        <begin position="218"/>
        <end position="241"/>
    </location>
</feature>
<organism evidence="9 10">
    <name type="scientific">Brooklawnia propionicigenes</name>
    <dbReference type="NCBI Taxonomy" id="3041175"/>
    <lineage>
        <taxon>Bacteria</taxon>
        <taxon>Bacillati</taxon>
        <taxon>Actinomycetota</taxon>
        <taxon>Actinomycetes</taxon>
        <taxon>Propionibacteriales</taxon>
        <taxon>Propionibacteriaceae</taxon>
        <taxon>Brooklawnia</taxon>
    </lineage>
</organism>
<keyword evidence="10" id="KW-1185">Reference proteome</keyword>
<keyword evidence="3" id="KW-0813">Transport</keyword>
<keyword evidence="6 8" id="KW-1133">Transmembrane helix</keyword>
<dbReference type="PANTHER" id="PTHR36838:SF1">
    <property type="entry name" value="SLR1864 PROTEIN"/>
    <property type="match status" value="1"/>
</dbReference>
<dbReference type="InterPro" id="IPR038770">
    <property type="entry name" value="Na+/solute_symporter_sf"/>
</dbReference>
<dbReference type="PANTHER" id="PTHR36838">
    <property type="entry name" value="AUXIN EFFLUX CARRIER FAMILY PROTEIN"/>
    <property type="match status" value="1"/>
</dbReference>
<dbReference type="Proteomes" id="UP001431656">
    <property type="component" value="Chromosome"/>
</dbReference>
<dbReference type="GO" id="GO:0005886">
    <property type="term" value="C:plasma membrane"/>
    <property type="evidence" value="ECO:0007669"/>
    <property type="project" value="UniProtKB-SubCell"/>
</dbReference>
<keyword evidence="5 8" id="KW-0812">Transmembrane</keyword>
<feature type="transmembrane region" description="Helical" evidence="8">
    <location>
        <begin position="39"/>
        <end position="58"/>
    </location>
</feature>
<feature type="transmembrane region" description="Helical" evidence="8">
    <location>
        <begin position="125"/>
        <end position="146"/>
    </location>
</feature>
<dbReference type="EMBL" id="AP028056">
    <property type="protein sequence ID" value="BEH00793.1"/>
    <property type="molecule type" value="Genomic_DNA"/>
</dbReference>
<feature type="transmembrane region" description="Helical" evidence="8">
    <location>
        <begin position="6"/>
        <end position="27"/>
    </location>
</feature>
<protein>
    <submittedName>
        <fullName evidence="9">AEC family transporter</fullName>
    </submittedName>
</protein>
<keyword evidence="4" id="KW-1003">Cell membrane</keyword>
<evidence type="ECO:0000313" key="9">
    <source>
        <dbReference type="EMBL" id="BEH00793.1"/>
    </source>
</evidence>
<feature type="transmembrane region" description="Helical" evidence="8">
    <location>
        <begin position="153"/>
        <end position="174"/>
    </location>
</feature>
<evidence type="ECO:0000256" key="6">
    <source>
        <dbReference type="ARBA" id="ARBA00022989"/>
    </source>
</evidence>
<dbReference type="Pfam" id="PF03547">
    <property type="entry name" value="Mem_trans"/>
    <property type="match status" value="2"/>
</dbReference>
<feature type="transmembrane region" description="Helical" evidence="8">
    <location>
        <begin position="96"/>
        <end position="119"/>
    </location>
</feature>
<accession>A0AAN0ME50</accession>
<feature type="transmembrane region" description="Helical" evidence="8">
    <location>
        <begin position="247"/>
        <end position="267"/>
    </location>
</feature>
<evidence type="ECO:0000313" key="10">
    <source>
        <dbReference type="Proteomes" id="UP001431656"/>
    </source>
</evidence>
<evidence type="ECO:0000256" key="8">
    <source>
        <dbReference type="SAM" id="Phobius"/>
    </source>
</evidence>
<sequence length="302" mass="31545">MIAMLTALLEVMLPVFVIAGVGFLLARRFTIDQLSLNKIQLYALTPALAFSSIMDTSVSASDVGDLARGYLGATLVLGLVSAVAVRMLAKPVRNGVIASVLLGNNGNFGLPIALLALGQSGLDRAIVIFMIAIVLIWTVGPVLFGAAPSVRSALVNIARLPVIWAILLATVFRLVGIELPGGLSTAVHMVGNASVPMILIALGIQLGYGKRVRFGKTVITAMLLKLIVAPLLGWGVCWLLGLRGQDLQSVVLALSMPTAVNVFLLALEYDKDAETIASIVAATTLVSLVTISIVVSQLGALV</sequence>
<gene>
    <name evidence="9" type="ORF">brsh051_00740</name>
</gene>
<keyword evidence="7 8" id="KW-0472">Membrane</keyword>
<evidence type="ECO:0000256" key="2">
    <source>
        <dbReference type="ARBA" id="ARBA00010145"/>
    </source>
</evidence>
<evidence type="ECO:0000256" key="7">
    <source>
        <dbReference type="ARBA" id="ARBA00023136"/>
    </source>
</evidence>
<reference evidence="9" key="1">
    <citation type="journal article" date="2024" name="Int. J. Syst. Evol. Microbiol.">
        <title>Brooklawnia propionicigenes sp. nov., a facultatively anaerobic, propionate-producing bacterium isolated from a methanogenic reactor treating waste from cattle farms.</title>
        <authorList>
            <person name="Akita Y."/>
            <person name="Ueki A."/>
            <person name="Tonouchi A."/>
            <person name="Sugawara Y."/>
            <person name="Honma S."/>
            <person name="Kaku N."/>
            <person name="Ueki K."/>
        </authorList>
    </citation>
    <scope>NUCLEOTIDE SEQUENCE</scope>
    <source>
        <strain evidence="9">SH051</strain>
    </source>
</reference>
<dbReference type="KEGG" id="broo:brsh051_00740"/>
<name>A0AAN0ME50_9ACTN</name>
<dbReference type="GO" id="GO:0055085">
    <property type="term" value="P:transmembrane transport"/>
    <property type="evidence" value="ECO:0007669"/>
    <property type="project" value="InterPro"/>
</dbReference>
<feature type="transmembrane region" description="Helical" evidence="8">
    <location>
        <begin position="186"/>
        <end position="206"/>
    </location>
</feature>
<evidence type="ECO:0000256" key="4">
    <source>
        <dbReference type="ARBA" id="ARBA00022475"/>
    </source>
</evidence>
<comment type="subcellular location">
    <subcellularLocation>
        <location evidence="1">Cell membrane</location>
        <topology evidence="1">Multi-pass membrane protein</topology>
    </subcellularLocation>
</comment>
<evidence type="ECO:0000256" key="3">
    <source>
        <dbReference type="ARBA" id="ARBA00022448"/>
    </source>
</evidence>
<proteinExistence type="inferred from homology"/>
<evidence type="ECO:0000256" key="1">
    <source>
        <dbReference type="ARBA" id="ARBA00004651"/>
    </source>
</evidence>
<dbReference type="Gene3D" id="1.20.1530.20">
    <property type="match status" value="1"/>
</dbReference>
<dbReference type="AlphaFoldDB" id="A0AAN0ME50"/>